<proteinExistence type="inferred from homology"/>
<keyword evidence="5" id="KW-0862">Zinc</keyword>
<keyword evidence="6" id="KW-0482">Metalloprotease</keyword>
<dbReference type="InterPro" id="IPR001405">
    <property type="entry name" value="UPF0758"/>
</dbReference>
<feature type="domain" description="MPN" evidence="7">
    <location>
        <begin position="105"/>
        <end position="163"/>
    </location>
</feature>
<dbReference type="InterPro" id="IPR010994">
    <property type="entry name" value="RuvA_2-like"/>
</dbReference>
<comment type="caution">
    <text evidence="8">The sequence shown here is derived from an EMBL/GenBank/DDBJ whole genome shotgun (WGS) entry which is preliminary data.</text>
</comment>
<dbReference type="SUPFAM" id="SSF47781">
    <property type="entry name" value="RuvA domain 2-like"/>
    <property type="match status" value="1"/>
</dbReference>
<dbReference type="GO" id="GO:0008237">
    <property type="term" value="F:metallopeptidase activity"/>
    <property type="evidence" value="ECO:0007669"/>
    <property type="project" value="UniProtKB-KW"/>
</dbReference>
<dbReference type="Pfam" id="PF04002">
    <property type="entry name" value="RadC"/>
    <property type="match status" value="1"/>
</dbReference>
<dbReference type="Pfam" id="PF20582">
    <property type="entry name" value="UPF0758_N"/>
    <property type="match status" value="1"/>
</dbReference>
<dbReference type="EMBL" id="DYTV01000090">
    <property type="protein sequence ID" value="HJH11336.1"/>
    <property type="molecule type" value="Genomic_DNA"/>
</dbReference>
<dbReference type="InterPro" id="IPR046778">
    <property type="entry name" value="UPF0758_N"/>
</dbReference>
<evidence type="ECO:0000256" key="5">
    <source>
        <dbReference type="ARBA" id="ARBA00022833"/>
    </source>
</evidence>
<evidence type="ECO:0000256" key="2">
    <source>
        <dbReference type="ARBA" id="ARBA00022670"/>
    </source>
</evidence>
<evidence type="ECO:0000256" key="4">
    <source>
        <dbReference type="ARBA" id="ARBA00022801"/>
    </source>
</evidence>
<dbReference type="PROSITE" id="PS50249">
    <property type="entry name" value="MPN"/>
    <property type="match status" value="1"/>
</dbReference>
<evidence type="ECO:0000259" key="7">
    <source>
        <dbReference type="PROSITE" id="PS50249"/>
    </source>
</evidence>
<evidence type="ECO:0000256" key="6">
    <source>
        <dbReference type="ARBA" id="ARBA00023049"/>
    </source>
</evidence>
<reference evidence="8" key="1">
    <citation type="journal article" date="2021" name="PeerJ">
        <title>Extensive microbial diversity within the chicken gut microbiome revealed by metagenomics and culture.</title>
        <authorList>
            <person name="Gilroy R."/>
            <person name="Ravi A."/>
            <person name="Getino M."/>
            <person name="Pursley I."/>
            <person name="Horton D.L."/>
            <person name="Alikhan N.F."/>
            <person name="Baker D."/>
            <person name="Gharbi K."/>
            <person name="Hall N."/>
            <person name="Watson M."/>
            <person name="Adriaenssens E.M."/>
            <person name="Foster-Nyarko E."/>
            <person name="Jarju S."/>
            <person name="Secka A."/>
            <person name="Antonio M."/>
            <person name="Oren A."/>
            <person name="Chaudhuri R.R."/>
            <person name="La Ragione R."/>
            <person name="Hildebrand F."/>
            <person name="Pallen M.J."/>
        </authorList>
    </citation>
    <scope>NUCLEOTIDE SEQUENCE</scope>
    <source>
        <strain evidence="8">CHK160-4876</strain>
    </source>
</reference>
<dbReference type="GO" id="GO:0006508">
    <property type="term" value="P:proteolysis"/>
    <property type="evidence" value="ECO:0007669"/>
    <property type="project" value="UniProtKB-KW"/>
</dbReference>
<dbReference type="InterPro" id="IPR025657">
    <property type="entry name" value="RadC_JAB"/>
</dbReference>
<keyword evidence="2" id="KW-0645">Protease</keyword>
<sequence length="163" mass="18038">MDMLLVKEIGETATPDQRLIRQGAERLTNAELLAIILRTGTRALSAVEVATEVLQQVEHLQALRHVTLEELKAVPGVSNVKALQLLAVVELGRRLAQKPHVESYTIRSPADAAAYVMAEMTGLLQEHFVALFLNVKNQIIYQKTVFVGSLNSSIVHPRELVRP</sequence>
<reference evidence="8" key="2">
    <citation type="submission" date="2021-09" db="EMBL/GenBank/DDBJ databases">
        <authorList>
            <person name="Gilroy R."/>
        </authorList>
    </citation>
    <scope>NUCLEOTIDE SEQUENCE</scope>
    <source>
        <strain evidence="8">CHK160-4876</strain>
    </source>
</reference>
<dbReference type="OrthoDB" id="9804482at2"/>
<dbReference type="InterPro" id="IPR037518">
    <property type="entry name" value="MPN"/>
</dbReference>
<evidence type="ECO:0000313" key="9">
    <source>
        <dbReference type="Proteomes" id="UP000700212"/>
    </source>
</evidence>
<evidence type="ECO:0000313" key="8">
    <source>
        <dbReference type="EMBL" id="HJH11336.1"/>
    </source>
</evidence>
<dbReference type="RefSeq" id="WP_161952278.1">
    <property type="nucleotide sequence ID" value="NZ_QAFW01000012.1"/>
</dbReference>
<dbReference type="Gene3D" id="3.40.140.10">
    <property type="entry name" value="Cytidine Deaminase, domain 2"/>
    <property type="match status" value="1"/>
</dbReference>
<gene>
    <name evidence="8" type="primary">radC</name>
    <name evidence="8" type="ORF">K8V30_06600</name>
</gene>
<keyword evidence="3" id="KW-0479">Metal-binding</keyword>
<organism evidence="8 9">
    <name type="scientific">Metalysinibacillus jejuensis</name>
    <dbReference type="NCBI Taxonomy" id="914327"/>
    <lineage>
        <taxon>Bacteria</taxon>
        <taxon>Bacillati</taxon>
        <taxon>Bacillota</taxon>
        <taxon>Bacilli</taxon>
        <taxon>Bacillales</taxon>
        <taxon>Caryophanaceae</taxon>
        <taxon>Metalysinibacillus</taxon>
    </lineage>
</organism>
<comment type="similarity">
    <text evidence="1">Belongs to the UPF0758 family.</text>
</comment>
<dbReference type="NCBIfam" id="TIGR00608">
    <property type="entry name" value="radc"/>
    <property type="match status" value="1"/>
</dbReference>
<dbReference type="AlphaFoldDB" id="A0A921NBD3"/>
<dbReference type="PANTHER" id="PTHR30471:SF3">
    <property type="entry name" value="UPF0758 PROTEIN YEES-RELATED"/>
    <property type="match status" value="1"/>
</dbReference>
<dbReference type="GO" id="GO:0046872">
    <property type="term" value="F:metal ion binding"/>
    <property type="evidence" value="ECO:0007669"/>
    <property type="project" value="UniProtKB-KW"/>
</dbReference>
<keyword evidence="4" id="KW-0378">Hydrolase</keyword>
<accession>A0A921NBD3</accession>
<name>A0A921NBD3_9BACL</name>
<evidence type="ECO:0000256" key="1">
    <source>
        <dbReference type="ARBA" id="ARBA00010243"/>
    </source>
</evidence>
<dbReference type="PANTHER" id="PTHR30471">
    <property type="entry name" value="DNA REPAIR PROTEIN RADC"/>
    <property type="match status" value="1"/>
</dbReference>
<protein>
    <submittedName>
        <fullName evidence="8">DNA repair protein RadC</fullName>
    </submittedName>
</protein>
<dbReference type="Proteomes" id="UP000700212">
    <property type="component" value="Unassembled WGS sequence"/>
</dbReference>
<evidence type="ECO:0000256" key="3">
    <source>
        <dbReference type="ARBA" id="ARBA00022723"/>
    </source>
</evidence>